<dbReference type="Gene3D" id="3.40.50.720">
    <property type="entry name" value="NAD(P)-binding Rossmann-like Domain"/>
    <property type="match status" value="1"/>
</dbReference>
<evidence type="ECO:0000313" key="5">
    <source>
        <dbReference type="Proteomes" id="UP000054270"/>
    </source>
</evidence>
<reference evidence="5" key="1">
    <citation type="submission" date="2014-04" db="EMBL/GenBank/DDBJ databases">
        <title>Evolutionary Origins and Diversification of the Mycorrhizal Mutualists.</title>
        <authorList>
            <consortium name="DOE Joint Genome Institute"/>
            <consortium name="Mycorrhizal Genomics Consortium"/>
            <person name="Kohler A."/>
            <person name="Kuo A."/>
            <person name="Nagy L.G."/>
            <person name="Floudas D."/>
            <person name="Copeland A."/>
            <person name="Barry K.W."/>
            <person name="Cichocki N."/>
            <person name="Veneault-Fourrey C."/>
            <person name="LaButti K."/>
            <person name="Lindquist E.A."/>
            <person name="Lipzen A."/>
            <person name="Lundell T."/>
            <person name="Morin E."/>
            <person name="Murat C."/>
            <person name="Riley R."/>
            <person name="Ohm R."/>
            <person name="Sun H."/>
            <person name="Tunlid A."/>
            <person name="Henrissat B."/>
            <person name="Grigoriev I.V."/>
            <person name="Hibbett D.S."/>
            <person name="Martin F."/>
        </authorList>
    </citation>
    <scope>NUCLEOTIDE SEQUENCE [LARGE SCALE GENOMIC DNA]</scope>
    <source>
        <strain evidence="5">FD-334 SS-4</strain>
    </source>
</reference>
<dbReference type="PANTHER" id="PTHR10366">
    <property type="entry name" value="NAD DEPENDENT EPIMERASE/DEHYDRATASE"/>
    <property type="match status" value="1"/>
</dbReference>
<keyword evidence="5" id="KW-1185">Reference proteome</keyword>
<dbReference type="InterPro" id="IPR001509">
    <property type="entry name" value="Epimerase_deHydtase"/>
</dbReference>
<evidence type="ECO:0000256" key="2">
    <source>
        <dbReference type="ARBA" id="ARBA00023445"/>
    </source>
</evidence>
<keyword evidence="1" id="KW-0560">Oxidoreductase</keyword>
<gene>
    <name evidence="4" type="ORF">HYPSUDRAFT_138263</name>
</gene>
<proteinExistence type="inferred from homology"/>
<dbReference type="OMA" id="ASAVYMQ"/>
<dbReference type="PANTHER" id="PTHR10366:SF562">
    <property type="entry name" value="ALDEHYDE REDUCTASE II (AFU_ORTHOLOGUE AFUA_1G11360)"/>
    <property type="match status" value="1"/>
</dbReference>
<dbReference type="EMBL" id="KN817545">
    <property type="protein sequence ID" value="KJA23090.1"/>
    <property type="molecule type" value="Genomic_DNA"/>
</dbReference>
<organism evidence="4 5">
    <name type="scientific">Hypholoma sublateritium (strain FD-334 SS-4)</name>
    <dbReference type="NCBI Taxonomy" id="945553"/>
    <lineage>
        <taxon>Eukaryota</taxon>
        <taxon>Fungi</taxon>
        <taxon>Dikarya</taxon>
        <taxon>Basidiomycota</taxon>
        <taxon>Agaricomycotina</taxon>
        <taxon>Agaricomycetes</taxon>
        <taxon>Agaricomycetidae</taxon>
        <taxon>Agaricales</taxon>
        <taxon>Agaricineae</taxon>
        <taxon>Strophariaceae</taxon>
        <taxon>Hypholoma</taxon>
    </lineage>
</organism>
<evidence type="ECO:0000256" key="1">
    <source>
        <dbReference type="ARBA" id="ARBA00023002"/>
    </source>
</evidence>
<dbReference type="Pfam" id="PF01370">
    <property type="entry name" value="Epimerase"/>
    <property type="match status" value="1"/>
</dbReference>
<dbReference type="AlphaFoldDB" id="A0A0D2PTW7"/>
<dbReference type="GO" id="GO:0016616">
    <property type="term" value="F:oxidoreductase activity, acting on the CH-OH group of donors, NAD or NADP as acceptor"/>
    <property type="evidence" value="ECO:0007669"/>
    <property type="project" value="TreeGrafter"/>
</dbReference>
<feature type="domain" description="NAD-dependent epimerase/dehydratase" evidence="3">
    <location>
        <begin position="1"/>
        <end position="237"/>
    </location>
</feature>
<evidence type="ECO:0000313" key="4">
    <source>
        <dbReference type="EMBL" id="KJA23090.1"/>
    </source>
</evidence>
<dbReference type="OrthoDB" id="2735536at2759"/>
<accession>A0A0D2PTW7</accession>
<dbReference type="InterPro" id="IPR036291">
    <property type="entry name" value="NAD(P)-bd_dom_sf"/>
</dbReference>
<evidence type="ECO:0000259" key="3">
    <source>
        <dbReference type="Pfam" id="PF01370"/>
    </source>
</evidence>
<dbReference type="Proteomes" id="UP000054270">
    <property type="component" value="Unassembled WGS sequence"/>
</dbReference>
<sequence>GASGFLASHIIYQLLQSGYRVRATARGKKVGALKELYGAHPAIEIVEVPDIVHSKFDDAFVGVDAVVHTAAPLPARVDPETMLNTAIEGSLNVLCQAEKAGIKKFVVTSSTAAIHGDPETKGIDVCRGVDWNPIEKEEINADTDPVIAYVAAKALSERAVWEWAEAHPHVDVTTIDPIYNYGPFAPLTLRLAPGDFTGFSTNLFIYNLVTPPGQHLPGLTFIDVRDAARAHVGALSNAPVAAGARKRAILTSPHGLNERQVLDMYRKERPEVAERLVGGPGVVYEFDRYDLDFVEIESFTGMKKSDYHTTEQTFLDALDSVLEIEKDWKARGFVVKNIPLMQG</sequence>
<feature type="non-terminal residue" evidence="4">
    <location>
        <position position="1"/>
    </location>
</feature>
<dbReference type="SUPFAM" id="SSF51735">
    <property type="entry name" value="NAD(P)-binding Rossmann-fold domains"/>
    <property type="match status" value="1"/>
</dbReference>
<name>A0A0D2PTW7_HYPSF</name>
<dbReference type="STRING" id="945553.A0A0D2PTW7"/>
<dbReference type="InterPro" id="IPR050425">
    <property type="entry name" value="NAD(P)_dehydrat-like"/>
</dbReference>
<protein>
    <recommendedName>
        <fullName evidence="3">NAD-dependent epimerase/dehydratase domain-containing protein</fullName>
    </recommendedName>
</protein>
<comment type="similarity">
    <text evidence="2">Belongs to the NAD(P)-dependent epimerase/dehydratase family. Dihydroflavonol-4-reductase subfamily.</text>
</comment>